<dbReference type="InterPro" id="IPR011008">
    <property type="entry name" value="Dimeric_a/b-barrel"/>
</dbReference>
<keyword evidence="2" id="KW-0503">Monooxygenase</keyword>
<keyword evidence="2" id="KW-0560">Oxidoreductase</keyword>
<reference evidence="2 3" key="1">
    <citation type="submission" date="2017-02" db="EMBL/GenBank/DDBJ databases">
        <authorList>
            <person name="Peterson S.W."/>
        </authorList>
    </citation>
    <scope>NUCLEOTIDE SEQUENCE [LARGE SCALE GENOMIC DNA]</scope>
    <source>
        <strain evidence="2 3">DSM 16080</strain>
    </source>
</reference>
<dbReference type="AlphaFoldDB" id="A0A1T4XSR7"/>
<evidence type="ECO:0000313" key="2">
    <source>
        <dbReference type="EMBL" id="SKA92188.1"/>
    </source>
</evidence>
<gene>
    <name evidence="2" type="ORF">SAMN02745704_02399</name>
</gene>
<keyword evidence="3" id="KW-1185">Reference proteome</keyword>
<protein>
    <submittedName>
        <fullName evidence="2">Quinol monooxygenase YgiN</fullName>
    </submittedName>
</protein>
<dbReference type="OrthoDB" id="287932at2"/>
<proteinExistence type="predicted"/>
<evidence type="ECO:0000313" key="3">
    <source>
        <dbReference type="Proteomes" id="UP000190027"/>
    </source>
</evidence>
<organism evidence="2 3">
    <name type="scientific">Paucidesulfovibrio gracilis DSM 16080</name>
    <dbReference type="NCBI Taxonomy" id="1121449"/>
    <lineage>
        <taxon>Bacteria</taxon>
        <taxon>Pseudomonadati</taxon>
        <taxon>Thermodesulfobacteriota</taxon>
        <taxon>Desulfovibrionia</taxon>
        <taxon>Desulfovibrionales</taxon>
        <taxon>Desulfovibrionaceae</taxon>
        <taxon>Paucidesulfovibrio</taxon>
    </lineage>
</organism>
<dbReference type="Pfam" id="PF03992">
    <property type="entry name" value="ABM"/>
    <property type="match status" value="1"/>
</dbReference>
<dbReference type="EMBL" id="FUYC01000015">
    <property type="protein sequence ID" value="SKA92188.1"/>
    <property type="molecule type" value="Genomic_DNA"/>
</dbReference>
<dbReference type="SUPFAM" id="SSF54909">
    <property type="entry name" value="Dimeric alpha+beta barrel"/>
    <property type="match status" value="1"/>
</dbReference>
<dbReference type="InterPro" id="IPR007138">
    <property type="entry name" value="ABM_dom"/>
</dbReference>
<dbReference type="PROSITE" id="PS51725">
    <property type="entry name" value="ABM"/>
    <property type="match status" value="1"/>
</dbReference>
<dbReference type="Gene3D" id="3.30.70.100">
    <property type="match status" value="1"/>
</dbReference>
<accession>A0A1T4XSR7</accession>
<name>A0A1T4XSR7_9BACT</name>
<dbReference type="Proteomes" id="UP000190027">
    <property type="component" value="Unassembled WGS sequence"/>
</dbReference>
<dbReference type="STRING" id="1121449.SAMN02745704_02399"/>
<feature type="domain" description="ABM" evidence="1">
    <location>
        <begin position="8"/>
        <end position="95"/>
    </location>
</feature>
<dbReference type="GO" id="GO:0004497">
    <property type="term" value="F:monooxygenase activity"/>
    <property type="evidence" value="ECO:0007669"/>
    <property type="project" value="UniProtKB-KW"/>
</dbReference>
<sequence>MTSSPGEIVLTVIFSPRPGAGESLMRALERLGRASRRDTGCLAYDFHGGKDGRILLLERWATRELLELHQNQPFLQQFQETAGPLLASPPELLEWKPLDLKNAPTEAP</sequence>
<dbReference type="RefSeq" id="WP_078717944.1">
    <property type="nucleotide sequence ID" value="NZ_FUYC01000015.1"/>
</dbReference>
<evidence type="ECO:0000259" key="1">
    <source>
        <dbReference type="PROSITE" id="PS51725"/>
    </source>
</evidence>